<dbReference type="SUPFAM" id="SSF46689">
    <property type="entry name" value="Homeodomain-like"/>
    <property type="match status" value="1"/>
</dbReference>
<evidence type="ECO:0000256" key="2">
    <source>
        <dbReference type="ARBA" id="ARBA00023125"/>
    </source>
</evidence>
<evidence type="ECO:0000313" key="5">
    <source>
        <dbReference type="EMBL" id="NLJ19163.1"/>
    </source>
</evidence>
<dbReference type="InterPro" id="IPR018060">
    <property type="entry name" value="HTH_AraC"/>
</dbReference>
<dbReference type="InterPro" id="IPR037923">
    <property type="entry name" value="HTH-like"/>
</dbReference>
<evidence type="ECO:0000259" key="4">
    <source>
        <dbReference type="PROSITE" id="PS01124"/>
    </source>
</evidence>
<dbReference type="GO" id="GO:0003700">
    <property type="term" value="F:DNA-binding transcription factor activity"/>
    <property type="evidence" value="ECO:0007669"/>
    <property type="project" value="InterPro"/>
</dbReference>
<dbReference type="SMART" id="SM00342">
    <property type="entry name" value="HTH_ARAC"/>
    <property type="match status" value="1"/>
</dbReference>
<comment type="caution">
    <text evidence="5">The sequence shown here is derived from an EMBL/GenBank/DDBJ whole genome shotgun (WGS) entry which is preliminary data.</text>
</comment>
<dbReference type="InterPro" id="IPR009057">
    <property type="entry name" value="Homeodomain-like_sf"/>
</dbReference>
<dbReference type="InterPro" id="IPR003313">
    <property type="entry name" value="AraC-bd"/>
</dbReference>
<dbReference type="PROSITE" id="PS00041">
    <property type="entry name" value="HTH_ARAC_FAMILY_1"/>
    <property type="match status" value="1"/>
</dbReference>
<dbReference type="InterPro" id="IPR014710">
    <property type="entry name" value="RmlC-like_jellyroll"/>
</dbReference>
<evidence type="ECO:0000256" key="1">
    <source>
        <dbReference type="ARBA" id="ARBA00023015"/>
    </source>
</evidence>
<dbReference type="AlphaFoldDB" id="A0A7X8C5A0"/>
<feature type="domain" description="HTH araC/xylS-type" evidence="4">
    <location>
        <begin position="224"/>
        <end position="319"/>
    </location>
</feature>
<dbReference type="Pfam" id="PF02311">
    <property type="entry name" value="AraC_binding"/>
    <property type="match status" value="1"/>
</dbReference>
<dbReference type="GO" id="GO:0043565">
    <property type="term" value="F:sequence-specific DNA binding"/>
    <property type="evidence" value="ECO:0007669"/>
    <property type="project" value="InterPro"/>
</dbReference>
<dbReference type="RefSeq" id="WP_276649508.1">
    <property type="nucleotide sequence ID" value="NZ_JAAYSM010000355.1"/>
</dbReference>
<dbReference type="PANTHER" id="PTHR43280">
    <property type="entry name" value="ARAC-FAMILY TRANSCRIPTIONAL REGULATOR"/>
    <property type="match status" value="1"/>
</dbReference>
<evidence type="ECO:0000256" key="3">
    <source>
        <dbReference type="ARBA" id="ARBA00023163"/>
    </source>
</evidence>
<reference evidence="5 6" key="1">
    <citation type="journal article" date="2020" name="Biotechnol. Biofuels">
        <title>New insights from the biogas microbiome by comprehensive genome-resolved metagenomics of nearly 1600 species originating from multiple anaerobic digesters.</title>
        <authorList>
            <person name="Campanaro S."/>
            <person name="Treu L."/>
            <person name="Rodriguez-R L.M."/>
            <person name="Kovalovszki A."/>
            <person name="Ziels R.M."/>
            <person name="Maus I."/>
            <person name="Zhu X."/>
            <person name="Kougias P.G."/>
            <person name="Basile A."/>
            <person name="Luo G."/>
            <person name="Schluter A."/>
            <person name="Konstantinidis K.T."/>
            <person name="Angelidaki I."/>
        </authorList>
    </citation>
    <scope>NUCLEOTIDE SEQUENCE [LARGE SCALE GENOMIC DNA]</scope>
    <source>
        <strain evidence="5">AS23ysBPME_34</strain>
    </source>
</reference>
<gene>
    <name evidence="5" type="ORF">GX355_09905</name>
</gene>
<dbReference type="SUPFAM" id="SSF51215">
    <property type="entry name" value="Regulatory protein AraC"/>
    <property type="match status" value="1"/>
</dbReference>
<name>A0A7X8C5A0_9LACT</name>
<keyword evidence="3" id="KW-0804">Transcription</keyword>
<dbReference type="Pfam" id="PF12833">
    <property type="entry name" value="HTH_18"/>
    <property type="match status" value="1"/>
</dbReference>
<dbReference type="CDD" id="cd06996">
    <property type="entry name" value="cupin_Lmo2851-like_N"/>
    <property type="match status" value="1"/>
</dbReference>
<keyword evidence="2" id="KW-0238">DNA-binding</keyword>
<dbReference type="PROSITE" id="PS01124">
    <property type="entry name" value="HTH_ARAC_FAMILY_2"/>
    <property type="match status" value="1"/>
</dbReference>
<dbReference type="EMBL" id="JAAYSM010000355">
    <property type="protein sequence ID" value="NLJ19163.1"/>
    <property type="molecule type" value="Genomic_DNA"/>
</dbReference>
<dbReference type="Gene3D" id="2.60.120.10">
    <property type="entry name" value="Jelly Rolls"/>
    <property type="match status" value="1"/>
</dbReference>
<protein>
    <submittedName>
        <fullName evidence="5">AraC family transcriptional regulator</fullName>
    </submittedName>
</protein>
<accession>A0A7X8C5A0</accession>
<dbReference type="PANTHER" id="PTHR43280:SF28">
    <property type="entry name" value="HTH-TYPE TRANSCRIPTIONAL ACTIVATOR RHAS"/>
    <property type="match status" value="1"/>
</dbReference>
<proteinExistence type="predicted"/>
<evidence type="ECO:0000313" key="6">
    <source>
        <dbReference type="Proteomes" id="UP000541058"/>
    </source>
</evidence>
<dbReference type="Gene3D" id="1.10.10.60">
    <property type="entry name" value="Homeodomain-like"/>
    <property type="match status" value="2"/>
</dbReference>
<sequence>MKAITNYLLKETQHEKEQKALGRFIADIPGISDLPTGHVPQLNDALFFQNKDIYISKHSRYAKYPEHSHNFLELNYMVHGTCLQVINGELITLNAGDLLLMDVDSIHSIHALNEEDIMCNILFQNNHVSIEWLNQLKSRNSLLYQTLLNQTNSNQTKGQFAIIRSQGESSQINHILEQILTEYFLPRDFSEAIIQQYLPILFYEMARNLPEIEKDSFEGHSPYLQVLNLIDTQYQKLTLNEAAIQLNFNKNYLSNLIKEKSGKTFTELINQKKLQKAQLLIQSTRLPINEISNIVGFSNRTYFYREYLNFFGHKPGNDR</sequence>
<keyword evidence="1" id="KW-0805">Transcription regulation</keyword>
<organism evidence="5 6">
    <name type="scientific">Globicatella sulfidifaciens</name>
    <dbReference type="NCBI Taxonomy" id="136093"/>
    <lineage>
        <taxon>Bacteria</taxon>
        <taxon>Bacillati</taxon>
        <taxon>Bacillota</taxon>
        <taxon>Bacilli</taxon>
        <taxon>Lactobacillales</taxon>
        <taxon>Aerococcaceae</taxon>
        <taxon>Globicatella</taxon>
    </lineage>
</organism>
<dbReference type="Proteomes" id="UP000541058">
    <property type="component" value="Unassembled WGS sequence"/>
</dbReference>
<dbReference type="InterPro" id="IPR018062">
    <property type="entry name" value="HTH_AraC-typ_CS"/>
</dbReference>